<dbReference type="PANTHER" id="PTHR43032:SF3">
    <property type="entry name" value="PROTEIN-METHIONINE-SULFOXIDE REDUCTASE CATALYTIC SUBUNIT MSRP"/>
    <property type="match status" value="1"/>
</dbReference>
<proteinExistence type="predicted"/>
<sequence>MLIKSTPNWVVKENQATPEQIYLNRRTLMKGLAGGVAATSFGAIGGAAFAQEGRAAMAAVRNEAYQLDRELTPEDVNLKYNNFYEFGSHKRISANAEENLVARPWQVEIGGLVNNPMTLDVDELIAKVGGLEERLYRLRCVEAWSMTVPWIGFTFAKLANLVEPLGSAKYLRMETFGDPKMGNGIATQPWYPWPYVESITMDEVANELAFLAVGAYGKQVSNSMGAPIRMHLPWKYGFKSIKSIVKFTFVEERPISFWEEISSAREYGFWANVNPEVPHPRWSQATERVLHTDERVPTLLYNGYAEQVAGMYAGMQDQELFR</sequence>
<dbReference type="PANTHER" id="PTHR43032">
    <property type="entry name" value="PROTEIN-METHIONINE-SULFOXIDE REDUCTASE"/>
    <property type="match status" value="1"/>
</dbReference>
<evidence type="ECO:0000313" key="2">
    <source>
        <dbReference type="EMBL" id="VAW20646.1"/>
    </source>
</evidence>
<dbReference type="PROSITE" id="PS51318">
    <property type="entry name" value="TAT"/>
    <property type="match status" value="1"/>
</dbReference>
<reference evidence="2" key="1">
    <citation type="submission" date="2018-06" db="EMBL/GenBank/DDBJ databases">
        <authorList>
            <person name="Zhirakovskaya E."/>
        </authorList>
    </citation>
    <scope>NUCLEOTIDE SEQUENCE</scope>
</reference>
<dbReference type="SUPFAM" id="SSF56524">
    <property type="entry name" value="Oxidoreductase molybdopterin-binding domain"/>
    <property type="match status" value="1"/>
</dbReference>
<dbReference type="Gene3D" id="3.90.420.10">
    <property type="entry name" value="Oxidoreductase, molybdopterin-binding domain"/>
    <property type="match status" value="1"/>
</dbReference>
<accession>A0A3B0UM31</accession>
<name>A0A3B0UM31_9ZZZZ</name>
<protein>
    <submittedName>
        <fullName evidence="2">Protein-methionine-sulfoxide reductase catalytic subunit MsrP</fullName>
    </submittedName>
</protein>
<feature type="domain" description="Oxidoreductase molybdopterin-binding" evidence="1">
    <location>
        <begin position="102"/>
        <end position="258"/>
    </location>
</feature>
<dbReference type="AlphaFoldDB" id="A0A3B0UM31"/>
<gene>
    <name evidence="2" type="ORF">MNBD_ALPHA11-2174</name>
</gene>
<organism evidence="2">
    <name type="scientific">hydrothermal vent metagenome</name>
    <dbReference type="NCBI Taxonomy" id="652676"/>
    <lineage>
        <taxon>unclassified sequences</taxon>
        <taxon>metagenomes</taxon>
        <taxon>ecological metagenomes</taxon>
    </lineage>
</organism>
<dbReference type="Pfam" id="PF00174">
    <property type="entry name" value="Oxidored_molyb"/>
    <property type="match status" value="1"/>
</dbReference>
<dbReference type="InterPro" id="IPR006311">
    <property type="entry name" value="TAT_signal"/>
</dbReference>
<dbReference type="EMBL" id="UOEQ01000292">
    <property type="protein sequence ID" value="VAW20646.1"/>
    <property type="molecule type" value="Genomic_DNA"/>
</dbReference>
<evidence type="ECO:0000259" key="1">
    <source>
        <dbReference type="Pfam" id="PF00174"/>
    </source>
</evidence>
<dbReference type="InterPro" id="IPR036374">
    <property type="entry name" value="OxRdtase_Mopterin-bd_sf"/>
</dbReference>
<dbReference type="InterPro" id="IPR000572">
    <property type="entry name" value="OxRdtase_Mopterin-bd_dom"/>
</dbReference>
<dbReference type="NCBIfam" id="NF003767">
    <property type="entry name" value="PRK05363.1"/>
    <property type="match status" value="1"/>
</dbReference>